<dbReference type="Proteomes" id="UP001054252">
    <property type="component" value="Unassembled WGS sequence"/>
</dbReference>
<sequence>MSILLPSLHILLFVMMIWNLKMCSFIDYCVSLRCLVIKAIAKMVKVVRHPPPPTL</sequence>
<accession>A0AAV5JKD4</accession>
<dbReference type="AlphaFoldDB" id="A0AAV5JKD4"/>
<reference evidence="2 3" key="1">
    <citation type="journal article" date="2021" name="Commun. Biol.">
        <title>The genome of Shorea leprosula (Dipterocarpaceae) highlights the ecological relevance of drought in aseasonal tropical rainforests.</title>
        <authorList>
            <person name="Ng K.K.S."/>
            <person name="Kobayashi M.J."/>
            <person name="Fawcett J.A."/>
            <person name="Hatakeyama M."/>
            <person name="Paape T."/>
            <person name="Ng C.H."/>
            <person name="Ang C.C."/>
            <person name="Tnah L.H."/>
            <person name="Lee C.T."/>
            <person name="Nishiyama T."/>
            <person name="Sese J."/>
            <person name="O'Brien M.J."/>
            <person name="Copetti D."/>
            <person name="Mohd Noor M.I."/>
            <person name="Ong R.C."/>
            <person name="Putra M."/>
            <person name="Sireger I.Z."/>
            <person name="Indrioko S."/>
            <person name="Kosugi Y."/>
            <person name="Izuno A."/>
            <person name="Isagi Y."/>
            <person name="Lee S.L."/>
            <person name="Shimizu K.K."/>
        </authorList>
    </citation>
    <scope>NUCLEOTIDE SEQUENCE [LARGE SCALE GENOMIC DNA]</scope>
    <source>
        <strain evidence="2">214</strain>
    </source>
</reference>
<protein>
    <submittedName>
        <fullName evidence="2">Uncharacterized protein</fullName>
    </submittedName>
</protein>
<proteinExistence type="predicted"/>
<feature type="chain" id="PRO_5043641180" evidence="1">
    <location>
        <begin position="24"/>
        <end position="55"/>
    </location>
</feature>
<evidence type="ECO:0000313" key="3">
    <source>
        <dbReference type="Proteomes" id="UP001054252"/>
    </source>
</evidence>
<evidence type="ECO:0000313" key="2">
    <source>
        <dbReference type="EMBL" id="GKV15189.1"/>
    </source>
</evidence>
<gene>
    <name evidence="2" type="ORF">SLEP1_g25991</name>
</gene>
<organism evidence="2 3">
    <name type="scientific">Rubroshorea leprosula</name>
    <dbReference type="NCBI Taxonomy" id="152421"/>
    <lineage>
        <taxon>Eukaryota</taxon>
        <taxon>Viridiplantae</taxon>
        <taxon>Streptophyta</taxon>
        <taxon>Embryophyta</taxon>
        <taxon>Tracheophyta</taxon>
        <taxon>Spermatophyta</taxon>
        <taxon>Magnoliopsida</taxon>
        <taxon>eudicotyledons</taxon>
        <taxon>Gunneridae</taxon>
        <taxon>Pentapetalae</taxon>
        <taxon>rosids</taxon>
        <taxon>malvids</taxon>
        <taxon>Malvales</taxon>
        <taxon>Dipterocarpaceae</taxon>
        <taxon>Rubroshorea</taxon>
    </lineage>
</organism>
<keyword evidence="1" id="KW-0732">Signal</keyword>
<name>A0AAV5JKD4_9ROSI</name>
<evidence type="ECO:0000256" key="1">
    <source>
        <dbReference type="SAM" id="SignalP"/>
    </source>
</evidence>
<comment type="caution">
    <text evidence="2">The sequence shown here is derived from an EMBL/GenBank/DDBJ whole genome shotgun (WGS) entry which is preliminary data.</text>
</comment>
<dbReference type="EMBL" id="BPVZ01000042">
    <property type="protein sequence ID" value="GKV15189.1"/>
    <property type="molecule type" value="Genomic_DNA"/>
</dbReference>
<keyword evidence="3" id="KW-1185">Reference proteome</keyword>
<feature type="signal peptide" evidence="1">
    <location>
        <begin position="1"/>
        <end position="23"/>
    </location>
</feature>